<dbReference type="EMBL" id="SMDA01000005">
    <property type="protein sequence ID" value="TCW31404.1"/>
    <property type="molecule type" value="Genomic_DNA"/>
</dbReference>
<evidence type="ECO:0000313" key="3">
    <source>
        <dbReference type="Proteomes" id="UP000294801"/>
    </source>
</evidence>
<evidence type="ECO:0000259" key="1">
    <source>
        <dbReference type="Pfam" id="PF04717"/>
    </source>
</evidence>
<dbReference type="Proteomes" id="UP000294801">
    <property type="component" value="Unassembled WGS sequence"/>
</dbReference>
<sequence length="141" mass="15764">MSETREESTPTLRFGFVTALDEAGCRVRVQFPDLDGLESYWLHVPHPKTHRDKHYCLPDVGEQVACLLDGAGEEGVVLGAIYSERDPAPVASVDKHHVVFDDGTLIDYDRASHKLFIHCVGDIEIVSDTHIIMRAPRIDLN</sequence>
<accession>A0ABY2CWM3</accession>
<dbReference type="NCBIfam" id="TIGR01644">
    <property type="entry name" value="phage_P2_V"/>
    <property type="match status" value="1"/>
</dbReference>
<gene>
    <name evidence="2" type="ORF">EV669_105105</name>
</gene>
<dbReference type="Gene3D" id="6.20.150.10">
    <property type="match status" value="1"/>
</dbReference>
<reference evidence="2 3" key="1">
    <citation type="submission" date="2019-03" db="EMBL/GenBank/DDBJ databases">
        <title>Genomic Encyclopedia of Type Strains, Phase IV (KMG-IV): sequencing the most valuable type-strain genomes for metagenomic binning, comparative biology and taxonomic classification.</title>
        <authorList>
            <person name="Goeker M."/>
        </authorList>
    </citation>
    <scope>NUCLEOTIDE SEQUENCE [LARGE SCALE GENOMIC DNA]</scope>
    <source>
        <strain evidence="2 3">DSM 18507</strain>
    </source>
</reference>
<dbReference type="Gene3D" id="2.40.50.230">
    <property type="entry name" value="Gp5 N-terminal domain"/>
    <property type="match status" value="1"/>
</dbReference>
<organism evidence="2 3">
    <name type="scientific">Gulbenkiania mobilis</name>
    <dbReference type="NCBI Taxonomy" id="397457"/>
    <lineage>
        <taxon>Bacteria</taxon>
        <taxon>Pseudomonadati</taxon>
        <taxon>Pseudomonadota</taxon>
        <taxon>Betaproteobacteria</taxon>
        <taxon>Neisseriales</taxon>
        <taxon>Chromobacteriaceae</taxon>
        <taxon>Gulbenkiania</taxon>
    </lineage>
</organism>
<dbReference type="RefSeq" id="WP_132098465.1">
    <property type="nucleotide sequence ID" value="NZ_SMDA01000005.1"/>
</dbReference>
<proteinExistence type="predicted"/>
<comment type="caution">
    <text evidence="2">The sequence shown here is derived from an EMBL/GenBank/DDBJ whole genome shotgun (WGS) entry which is preliminary data.</text>
</comment>
<evidence type="ECO:0000313" key="2">
    <source>
        <dbReference type="EMBL" id="TCW31404.1"/>
    </source>
</evidence>
<dbReference type="Pfam" id="PF04717">
    <property type="entry name" value="Phage_base_V"/>
    <property type="match status" value="1"/>
</dbReference>
<name>A0ABY2CWM3_GULMO</name>
<dbReference type="InterPro" id="IPR037026">
    <property type="entry name" value="Vgr_OB-fold_dom_sf"/>
</dbReference>
<feature type="domain" description="Gp5/Type VI secretion system Vgr protein OB-fold" evidence="1">
    <location>
        <begin position="15"/>
        <end position="82"/>
    </location>
</feature>
<protein>
    <submittedName>
        <fullName evidence="2">Phage baseplate assembly protein V</fullName>
    </submittedName>
</protein>
<keyword evidence="3" id="KW-1185">Reference proteome</keyword>
<dbReference type="InterPro" id="IPR006531">
    <property type="entry name" value="Gp5/Vgr_OB"/>
</dbReference>
<dbReference type="InterPro" id="IPR013046">
    <property type="entry name" value="GpV/Gp45"/>
</dbReference>